<organism evidence="2 3">
    <name type="scientific">Persicobacter diffluens</name>
    <dbReference type="NCBI Taxonomy" id="981"/>
    <lineage>
        <taxon>Bacteria</taxon>
        <taxon>Pseudomonadati</taxon>
        <taxon>Bacteroidota</taxon>
        <taxon>Cytophagia</taxon>
        <taxon>Cytophagales</taxon>
        <taxon>Persicobacteraceae</taxon>
        <taxon>Persicobacter</taxon>
    </lineage>
</organism>
<feature type="domain" description="SusE outer membrane protein" evidence="1">
    <location>
        <begin position="170"/>
        <end position="254"/>
    </location>
</feature>
<reference evidence="2 3" key="1">
    <citation type="submission" date="2021-12" db="EMBL/GenBank/DDBJ databases">
        <title>Genome sequencing of bacteria with rrn-lacking chromosome and rrn-plasmid.</title>
        <authorList>
            <person name="Anda M."/>
            <person name="Iwasaki W."/>
        </authorList>
    </citation>
    <scope>NUCLEOTIDE SEQUENCE [LARGE SCALE GENOMIC DNA]</scope>
    <source>
        <strain evidence="2 3">NBRC 15940</strain>
    </source>
</reference>
<evidence type="ECO:0000259" key="1">
    <source>
        <dbReference type="Pfam" id="PF14292"/>
    </source>
</evidence>
<proteinExistence type="predicted"/>
<dbReference type="Pfam" id="PF14292">
    <property type="entry name" value="SusE"/>
    <property type="match status" value="2"/>
</dbReference>
<comment type="caution">
    <text evidence="2">The sequence shown here is derived from an EMBL/GenBank/DDBJ whole genome shotgun (WGS) entry which is preliminary data.</text>
</comment>
<dbReference type="EMBL" id="BQKE01000001">
    <property type="protein sequence ID" value="GJM59989.1"/>
    <property type="molecule type" value="Genomic_DNA"/>
</dbReference>
<dbReference type="RefSeq" id="WP_338235883.1">
    <property type="nucleotide sequence ID" value="NZ_BQKE01000001.1"/>
</dbReference>
<name>A0AAN4VVC5_9BACT</name>
<dbReference type="AlphaFoldDB" id="A0AAN4VVC5"/>
<protein>
    <recommendedName>
        <fullName evidence="1">SusE outer membrane protein domain-containing protein</fullName>
    </recommendedName>
</protein>
<dbReference type="InterPro" id="IPR025970">
    <property type="entry name" value="SusE"/>
</dbReference>
<evidence type="ECO:0000313" key="3">
    <source>
        <dbReference type="Proteomes" id="UP001310022"/>
    </source>
</evidence>
<sequence>MKKYMIYMLSALSILSTSCKEDDHVVASDPVSPEIITDIQAENSFEIANANEHWDNVAWSDADYGLSLAVKYYVNLAVEDQSPITIAEVSRPEASTEVLSGTVNNAAIALGIAPGTTGELNIFVTSKVYNDKNDVVDGYELSSNAKPFNVTPYAYVSPVQTSDLAGVEEELLKENAKSEWATFSWELANYGLNVSYKYTVVAHAQVNGEEATADVKSVSGQASELTVTVEEVNRAVLALGIGADEAGQVSFTINAMVEGGEEDGIAYETLSSEASDAVSILPYLDMPMFGWKVGSRNGWDPGDQDSFRFYELEKGVYTGIHEFEAGENFKMFLPGKDWLGYAYFSGGADADFSEDGDGNLVYNGSSEVRKLVVDDNAQTIFFEEIESEDIYYKVGSENGWNDTSNPNYDQFKLYKRYDGVFEGTLDFVSGEEFKFVPEAGSWNGELSGATFPVKSPELSGDGNIEFNGSTGTYSMKMDIAAGILEVIAQ</sequence>
<dbReference type="Proteomes" id="UP001310022">
    <property type="component" value="Unassembled WGS sequence"/>
</dbReference>
<accession>A0AAN4VVC5</accession>
<evidence type="ECO:0000313" key="2">
    <source>
        <dbReference type="EMBL" id="GJM59989.1"/>
    </source>
</evidence>
<feature type="domain" description="SusE outer membrane protein" evidence="1">
    <location>
        <begin position="20"/>
        <end position="122"/>
    </location>
</feature>
<keyword evidence="3" id="KW-1185">Reference proteome</keyword>
<gene>
    <name evidence="2" type="ORF">PEDI_05410</name>
</gene>
<dbReference type="PROSITE" id="PS51257">
    <property type="entry name" value="PROKAR_LIPOPROTEIN"/>
    <property type="match status" value="1"/>
</dbReference>
<dbReference type="Gene3D" id="2.60.40.3620">
    <property type="match status" value="1"/>
</dbReference>